<dbReference type="EMBL" id="CP150096">
    <property type="protein sequence ID" value="WZN46048.1"/>
    <property type="molecule type" value="Genomic_DNA"/>
</dbReference>
<dbReference type="InterPro" id="IPR023753">
    <property type="entry name" value="FAD/NAD-binding_dom"/>
</dbReference>
<evidence type="ECO:0000256" key="2">
    <source>
        <dbReference type="ARBA" id="ARBA00023002"/>
    </source>
</evidence>
<dbReference type="Pfam" id="PF07992">
    <property type="entry name" value="Pyr_redox_2"/>
    <property type="match status" value="1"/>
</dbReference>
<feature type="domain" description="FAD/NAD(P)-binding" evidence="3">
    <location>
        <begin position="10"/>
        <end position="285"/>
    </location>
</feature>
<dbReference type="PRINTS" id="PR00368">
    <property type="entry name" value="FADPNR"/>
</dbReference>
<dbReference type="Gene3D" id="3.50.50.60">
    <property type="entry name" value="FAD/NAD(P)-binding domain"/>
    <property type="match status" value="2"/>
</dbReference>
<sequence length="306" mass="33381">MVSNNNIQVYEVAIAGGSSAGLSAALTLGRTLRKTVVIDGGSPRNRFAAHAHNFFTRDNTPPSELLRIAREQLQPYETVDLVEGYITAASKTDGGFLLETRAGDKYFAKKIVLATGLKDDLDDIPGLEELWGNRVIHCPYCHGWEVRRLPVCVIANGEAAEHYAVTLSNWHSDITFLTQGESRISAEMTEKFVEKGYKLNTAPIKGLEKSGEGVRITLQNGDVLETGAVYYRPQKLLYHNSLAEQLGCEMSPEGVVTVSPMFETTVPGVFAAGDLTHAGLHQLYMSAMGGHLAGTNANRQLTQEAW</sequence>
<gene>
    <name evidence="4" type="ORF">WJU22_24415</name>
</gene>
<reference evidence="4 5" key="1">
    <citation type="submission" date="2024-03" db="EMBL/GenBank/DDBJ databases">
        <title>Chitinophaga caseinilytica sp. nov., a casein hydrolysing bacterium isolated from forest soil.</title>
        <authorList>
            <person name="Lee D.S."/>
            <person name="Han D.M."/>
            <person name="Baek J.H."/>
            <person name="Choi D.G."/>
            <person name="Jeon J.H."/>
            <person name="Jeon C.O."/>
        </authorList>
    </citation>
    <scope>NUCLEOTIDE SEQUENCE [LARGE SCALE GENOMIC DNA]</scope>
    <source>
        <strain evidence="4 5">KACC 19118</strain>
    </source>
</reference>
<organism evidence="4 5">
    <name type="scientific">Chitinophaga caseinilytica</name>
    <dbReference type="NCBI Taxonomy" id="2267521"/>
    <lineage>
        <taxon>Bacteria</taxon>
        <taxon>Pseudomonadati</taxon>
        <taxon>Bacteroidota</taxon>
        <taxon>Chitinophagia</taxon>
        <taxon>Chitinophagales</taxon>
        <taxon>Chitinophagaceae</taxon>
        <taxon>Chitinophaga</taxon>
    </lineage>
</organism>
<accession>A0ABZ2Z1M8</accession>
<dbReference type="Proteomes" id="UP001449657">
    <property type="component" value="Chromosome"/>
</dbReference>
<proteinExistence type="predicted"/>
<dbReference type="PANTHER" id="PTHR48105">
    <property type="entry name" value="THIOREDOXIN REDUCTASE 1-RELATED-RELATED"/>
    <property type="match status" value="1"/>
</dbReference>
<dbReference type="SUPFAM" id="SSF51905">
    <property type="entry name" value="FAD/NAD(P)-binding domain"/>
    <property type="match status" value="1"/>
</dbReference>
<keyword evidence="1" id="KW-0285">Flavoprotein</keyword>
<evidence type="ECO:0000313" key="4">
    <source>
        <dbReference type="EMBL" id="WZN46048.1"/>
    </source>
</evidence>
<dbReference type="InterPro" id="IPR036188">
    <property type="entry name" value="FAD/NAD-bd_sf"/>
</dbReference>
<evidence type="ECO:0000313" key="5">
    <source>
        <dbReference type="Proteomes" id="UP001449657"/>
    </source>
</evidence>
<keyword evidence="5" id="KW-1185">Reference proteome</keyword>
<dbReference type="RefSeq" id="WP_341840789.1">
    <property type="nucleotide sequence ID" value="NZ_CP149792.1"/>
</dbReference>
<name>A0ABZ2Z1M8_9BACT</name>
<evidence type="ECO:0000259" key="3">
    <source>
        <dbReference type="Pfam" id="PF07992"/>
    </source>
</evidence>
<keyword evidence="2" id="KW-0560">Oxidoreductase</keyword>
<evidence type="ECO:0000256" key="1">
    <source>
        <dbReference type="ARBA" id="ARBA00022630"/>
    </source>
</evidence>
<protein>
    <submittedName>
        <fullName evidence="4">NAD(P)/FAD-dependent oxidoreductase</fullName>
    </submittedName>
</protein>
<dbReference type="PRINTS" id="PR00469">
    <property type="entry name" value="PNDRDTASEII"/>
</dbReference>
<dbReference type="InterPro" id="IPR050097">
    <property type="entry name" value="Ferredoxin-NADP_redctase_2"/>
</dbReference>